<evidence type="ECO:0000256" key="5">
    <source>
        <dbReference type="ARBA" id="ARBA00022741"/>
    </source>
</evidence>
<evidence type="ECO:0000256" key="2">
    <source>
        <dbReference type="ARBA" id="ARBA00012438"/>
    </source>
</evidence>
<evidence type="ECO:0000256" key="1">
    <source>
        <dbReference type="ARBA" id="ARBA00000085"/>
    </source>
</evidence>
<dbReference type="Gene3D" id="1.20.5.1930">
    <property type="match status" value="1"/>
</dbReference>
<name>A0A511AKT1_9MICO</name>
<dbReference type="InterPro" id="IPR036890">
    <property type="entry name" value="HATPase_C_sf"/>
</dbReference>
<keyword evidence="5" id="KW-0547">Nucleotide-binding</keyword>
<feature type="transmembrane region" description="Helical" evidence="9">
    <location>
        <begin position="145"/>
        <end position="168"/>
    </location>
</feature>
<proteinExistence type="predicted"/>
<evidence type="ECO:0000256" key="3">
    <source>
        <dbReference type="ARBA" id="ARBA00022553"/>
    </source>
</evidence>
<feature type="domain" description="Signal transduction histidine kinase subgroup 3 dimerisation and phosphoacceptor" evidence="10">
    <location>
        <begin position="201"/>
        <end position="262"/>
    </location>
</feature>
<dbReference type="PANTHER" id="PTHR24421:SF10">
    <property type="entry name" value="NITRATE_NITRITE SENSOR PROTEIN NARQ"/>
    <property type="match status" value="1"/>
</dbReference>
<comment type="catalytic activity">
    <reaction evidence="1">
        <text>ATP + protein L-histidine = ADP + protein N-phospho-L-histidine.</text>
        <dbReference type="EC" id="2.7.13.3"/>
    </reaction>
</comment>
<reference evidence="11 12" key="1">
    <citation type="submission" date="2019-07" db="EMBL/GenBank/DDBJ databases">
        <title>Whole genome shotgun sequence of Microbacterium aerolatum NBRC 103071.</title>
        <authorList>
            <person name="Hosoyama A."/>
            <person name="Uohara A."/>
            <person name="Ohji S."/>
            <person name="Ichikawa N."/>
        </authorList>
    </citation>
    <scope>NUCLEOTIDE SEQUENCE [LARGE SCALE GENOMIC DNA]</scope>
    <source>
        <strain evidence="11 12">NBRC 103071</strain>
    </source>
</reference>
<dbReference type="AlphaFoldDB" id="A0A511AKT1"/>
<dbReference type="InterPro" id="IPR050482">
    <property type="entry name" value="Sensor_HK_TwoCompSys"/>
</dbReference>
<dbReference type="EMBL" id="BJUW01000024">
    <property type="protein sequence ID" value="GEK87923.1"/>
    <property type="molecule type" value="Genomic_DNA"/>
</dbReference>
<feature type="transmembrane region" description="Helical" evidence="9">
    <location>
        <begin position="43"/>
        <end position="65"/>
    </location>
</feature>
<keyword evidence="7" id="KW-0067">ATP-binding</keyword>
<keyword evidence="12" id="KW-1185">Reference proteome</keyword>
<dbReference type="GO" id="GO:0016020">
    <property type="term" value="C:membrane"/>
    <property type="evidence" value="ECO:0007669"/>
    <property type="project" value="InterPro"/>
</dbReference>
<dbReference type="SUPFAM" id="SSF55874">
    <property type="entry name" value="ATPase domain of HSP90 chaperone/DNA topoisomerase II/histidine kinase"/>
    <property type="match status" value="1"/>
</dbReference>
<evidence type="ECO:0000256" key="8">
    <source>
        <dbReference type="ARBA" id="ARBA00023012"/>
    </source>
</evidence>
<evidence type="ECO:0000256" key="9">
    <source>
        <dbReference type="SAM" id="Phobius"/>
    </source>
</evidence>
<evidence type="ECO:0000256" key="7">
    <source>
        <dbReference type="ARBA" id="ARBA00022840"/>
    </source>
</evidence>
<dbReference type="Gene3D" id="3.30.565.10">
    <property type="entry name" value="Histidine kinase-like ATPase, C-terminal domain"/>
    <property type="match status" value="1"/>
</dbReference>
<dbReference type="InterPro" id="IPR011712">
    <property type="entry name" value="Sig_transdc_His_kin_sub3_dim/P"/>
</dbReference>
<evidence type="ECO:0000313" key="11">
    <source>
        <dbReference type="EMBL" id="GEK87923.1"/>
    </source>
</evidence>
<gene>
    <name evidence="11" type="ORF">MAE01_30990</name>
</gene>
<keyword evidence="9" id="KW-1133">Transmembrane helix</keyword>
<feature type="transmembrane region" description="Helical" evidence="9">
    <location>
        <begin position="12"/>
        <end position="31"/>
    </location>
</feature>
<sequence>MRTIARRGRGVALLIGGALIDLCAVVNVPGAADYSVVAGEPTVSISAFGTALVLFAGVLWVSVLWRNRWPFLALIAGGVLALIGVSYLLLLVGSVYCARKYPARIVQLSAITVATVVLFVIREALTTWGGALSWFFATRVDAGESAWVVASIVVALISLIVVAAIVLASRARSRAVENETRADYEQSRADSLTEETIRQAERERIARDMHDALAHRLSVVSLHAGALEGASGDSTQHIARTVREQTHAALQDMRGLIGELRSGPVPSTPSSMRALGAMVSKLRNSGIAIHAYVVIEGAERASAQLDSAVYRIGQEALTNAMKHAASAPIDLFVHASPQDGVRIRVVNSVLAAGGAAVPGGQHGLVGIRERAAALGGKAWIGAHEASFIVDVTLPWQDREQSSLSSNGARQ</sequence>
<keyword evidence="9" id="KW-0472">Membrane</keyword>
<evidence type="ECO:0000259" key="10">
    <source>
        <dbReference type="Pfam" id="PF07730"/>
    </source>
</evidence>
<keyword evidence="8" id="KW-0902">Two-component regulatory system</keyword>
<keyword evidence="4" id="KW-0808">Transferase</keyword>
<evidence type="ECO:0000313" key="12">
    <source>
        <dbReference type="Proteomes" id="UP000321225"/>
    </source>
</evidence>
<dbReference type="GO" id="GO:0005524">
    <property type="term" value="F:ATP binding"/>
    <property type="evidence" value="ECO:0007669"/>
    <property type="project" value="UniProtKB-KW"/>
</dbReference>
<protein>
    <recommendedName>
        <fullName evidence="2">histidine kinase</fullName>
        <ecNumber evidence="2">2.7.13.3</ecNumber>
    </recommendedName>
</protein>
<dbReference type="PANTHER" id="PTHR24421">
    <property type="entry name" value="NITRATE/NITRITE SENSOR PROTEIN NARX-RELATED"/>
    <property type="match status" value="1"/>
</dbReference>
<organism evidence="11 12">
    <name type="scientific">Microbacterium aerolatum</name>
    <dbReference type="NCBI Taxonomy" id="153731"/>
    <lineage>
        <taxon>Bacteria</taxon>
        <taxon>Bacillati</taxon>
        <taxon>Actinomycetota</taxon>
        <taxon>Actinomycetes</taxon>
        <taxon>Micrococcales</taxon>
        <taxon>Microbacteriaceae</taxon>
        <taxon>Microbacterium</taxon>
    </lineage>
</organism>
<dbReference type="Proteomes" id="UP000321225">
    <property type="component" value="Unassembled WGS sequence"/>
</dbReference>
<keyword evidence="9" id="KW-0812">Transmembrane</keyword>
<feature type="transmembrane region" description="Helical" evidence="9">
    <location>
        <begin position="71"/>
        <end position="93"/>
    </location>
</feature>
<dbReference type="OrthoDB" id="227596at2"/>
<comment type="caution">
    <text evidence="11">The sequence shown here is derived from an EMBL/GenBank/DDBJ whole genome shotgun (WGS) entry which is preliminary data.</text>
</comment>
<dbReference type="GO" id="GO:0046983">
    <property type="term" value="F:protein dimerization activity"/>
    <property type="evidence" value="ECO:0007669"/>
    <property type="project" value="InterPro"/>
</dbReference>
<dbReference type="Pfam" id="PF07730">
    <property type="entry name" value="HisKA_3"/>
    <property type="match status" value="1"/>
</dbReference>
<keyword evidence="3" id="KW-0597">Phosphoprotein</keyword>
<keyword evidence="6" id="KW-0418">Kinase</keyword>
<dbReference type="EC" id="2.7.13.3" evidence="2"/>
<accession>A0A511AKT1</accession>
<evidence type="ECO:0000256" key="6">
    <source>
        <dbReference type="ARBA" id="ARBA00022777"/>
    </source>
</evidence>
<dbReference type="CDD" id="cd16917">
    <property type="entry name" value="HATPase_UhpB-NarQ-NarX-like"/>
    <property type="match status" value="1"/>
</dbReference>
<evidence type="ECO:0000256" key="4">
    <source>
        <dbReference type="ARBA" id="ARBA00022679"/>
    </source>
</evidence>
<dbReference type="GO" id="GO:0000155">
    <property type="term" value="F:phosphorelay sensor kinase activity"/>
    <property type="evidence" value="ECO:0007669"/>
    <property type="project" value="InterPro"/>
</dbReference>
<feature type="transmembrane region" description="Helical" evidence="9">
    <location>
        <begin position="105"/>
        <end position="125"/>
    </location>
</feature>